<name>F3KXG3_9BURK</name>
<reference evidence="2 3" key="1">
    <citation type="journal article" date="2011" name="EMBO J.">
        <title>Structural diversity of bacterial flagellar motors.</title>
        <authorList>
            <person name="Chen S."/>
            <person name="Beeby M."/>
            <person name="Murphy G.E."/>
            <person name="Leadbetter J.R."/>
            <person name="Hendrixson D.R."/>
            <person name="Briegel A."/>
            <person name="Li Z."/>
            <person name="Shi J."/>
            <person name="Tocheva E.I."/>
            <person name="Muller A."/>
            <person name="Dobro M.J."/>
            <person name="Jensen G.J."/>
        </authorList>
    </citation>
    <scope>NUCLEOTIDE SEQUENCE [LARGE SCALE GENOMIC DNA]</scope>
    <source>
        <strain evidence="2 3">ATCC 19624</strain>
    </source>
</reference>
<comment type="caution">
    <text evidence="2">The sequence shown here is derived from an EMBL/GenBank/DDBJ whole genome shotgun (WGS) entry which is preliminary data.</text>
</comment>
<keyword evidence="3" id="KW-1185">Reference proteome</keyword>
<dbReference type="STRING" id="887062.HGR_15764"/>
<dbReference type="CDD" id="cd03676">
    <property type="entry name" value="NUDIX_Tnr3_like"/>
    <property type="match status" value="1"/>
</dbReference>
<accession>F3KXG3</accession>
<dbReference type="InterPro" id="IPR000086">
    <property type="entry name" value="NUDIX_hydrolase_dom"/>
</dbReference>
<keyword evidence="2" id="KW-0378">Hydrolase</keyword>
<gene>
    <name evidence="2" type="ORF">HGR_15764</name>
</gene>
<dbReference type="PROSITE" id="PS51462">
    <property type="entry name" value="NUDIX"/>
    <property type="match status" value="1"/>
</dbReference>
<dbReference type="RefSeq" id="WP_006299303.1">
    <property type="nucleotide sequence ID" value="NZ_AEGR01000102.1"/>
</dbReference>
<dbReference type="Proteomes" id="UP000016368">
    <property type="component" value="Unassembled WGS sequence"/>
</dbReference>
<protein>
    <submittedName>
        <fullName evidence="2">NUDIX hydrolase</fullName>
    </submittedName>
</protein>
<dbReference type="eggNOG" id="COG0494">
    <property type="taxonomic scope" value="Bacteria"/>
</dbReference>
<feature type="domain" description="Nudix hydrolase" evidence="1">
    <location>
        <begin position="116"/>
        <end position="258"/>
    </location>
</feature>
<dbReference type="EMBL" id="AEGR01000102">
    <property type="protein sequence ID" value="EGI75530.1"/>
    <property type="molecule type" value="Genomic_DNA"/>
</dbReference>
<sequence length="267" mass="29022">MTDLLRYQRAPLQARDPLWLRIGAAAPLRIGSVVPEVAHALALASFEAGWCIHAFSRPDATLATLAQTLRERGLLGAWRDELLPVHAESEGVQLGEPVGRIERAAVRALGIATRAVHLHGVSASLREDEPHRVWVQLRSLDKANDPGLWDTLMGGMVSAADTLEQALARETWEEAGLRLDALHDVAHAGVLEIRKPSDVASGVGYTVERIDWYRCTVPAGIEPINQDGEVERFELVSPDRVRADVAAGRYTLEAALILAPDLVQPAG</sequence>
<dbReference type="Pfam" id="PF00293">
    <property type="entry name" value="NUDIX"/>
    <property type="match status" value="1"/>
</dbReference>
<evidence type="ECO:0000259" key="1">
    <source>
        <dbReference type="PROSITE" id="PS51462"/>
    </source>
</evidence>
<organism evidence="2 3">
    <name type="scientific">Hylemonella gracilis ATCC 19624</name>
    <dbReference type="NCBI Taxonomy" id="887062"/>
    <lineage>
        <taxon>Bacteria</taxon>
        <taxon>Pseudomonadati</taxon>
        <taxon>Pseudomonadota</taxon>
        <taxon>Betaproteobacteria</taxon>
        <taxon>Burkholderiales</taxon>
        <taxon>Comamonadaceae</taxon>
        <taxon>Hylemonella</taxon>
    </lineage>
</organism>
<dbReference type="AlphaFoldDB" id="F3KXG3"/>
<evidence type="ECO:0000313" key="3">
    <source>
        <dbReference type="Proteomes" id="UP000016368"/>
    </source>
</evidence>
<dbReference type="SUPFAM" id="SSF55811">
    <property type="entry name" value="Nudix"/>
    <property type="match status" value="1"/>
</dbReference>
<dbReference type="InterPro" id="IPR015797">
    <property type="entry name" value="NUDIX_hydrolase-like_dom_sf"/>
</dbReference>
<dbReference type="GO" id="GO:0016787">
    <property type="term" value="F:hydrolase activity"/>
    <property type="evidence" value="ECO:0007669"/>
    <property type="project" value="UniProtKB-KW"/>
</dbReference>
<evidence type="ECO:0000313" key="2">
    <source>
        <dbReference type="EMBL" id="EGI75530.1"/>
    </source>
</evidence>
<proteinExistence type="predicted"/>
<dbReference type="Gene3D" id="3.90.79.10">
    <property type="entry name" value="Nucleoside Triphosphate Pyrophosphohydrolase"/>
    <property type="match status" value="1"/>
</dbReference>